<evidence type="ECO:0000313" key="6">
    <source>
        <dbReference type="EMBL" id="KJZ73963.1"/>
    </source>
</evidence>
<dbReference type="OrthoDB" id="408631at2759"/>
<feature type="chain" id="PRO_5012204232" description="Carboxylic ester hydrolase" evidence="4">
    <location>
        <begin position="16"/>
        <end position="532"/>
    </location>
</feature>
<name>A0A0F7ZTZ3_9HYPO</name>
<reference evidence="6 7" key="1">
    <citation type="journal article" date="2014" name="Genome Biol. Evol.">
        <title>Comparative genomics and transcriptomics analyses reveal divergent lifestyle features of nematode endoparasitic fungus Hirsutella minnesotensis.</title>
        <authorList>
            <person name="Lai Y."/>
            <person name="Liu K."/>
            <person name="Zhang X."/>
            <person name="Zhang X."/>
            <person name="Li K."/>
            <person name="Wang N."/>
            <person name="Shu C."/>
            <person name="Wu Y."/>
            <person name="Wang C."/>
            <person name="Bushley K.E."/>
            <person name="Xiang M."/>
            <person name="Liu X."/>
        </authorList>
    </citation>
    <scope>NUCLEOTIDE SEQUENCE [LARGE SCALE GENOMIC DNA]</scope>
    <source>
        <strain evidence="6 7">3608</strain>
    </source>
</reference>
<dbReference type="GO" id="GO:0052689">
    <property type="term" value="F:carboxylic ester hydrolase activity"/>
    <property type="evidence" value="ECO:0007669"/>
    <property type="project" value="TreeGrafter"/>
</dbReference>
<gene>
    <name evidence="6" type="ORF">HIM_06631</name>
</gene>
<dbReference type="Pfam" id="PF00135">
    <property type="entry name" value="COesterase"/>
    <property type="match status" value="1"/>
</dbReference>
<keyword evidence="7" id="KW-1185">Reference proteome</keyword>
<dbReference type="ESTHER" id="9hypo-a0a0f7ztz3">
    <property type="family name" value="Fungal_carboxylesterase_lipase"/>
</dbReference>
<evidence type="ECO:0000313" key="7">
    <source>
        <dbReference type="Proteomes" id="UP000054481"/>
    </source>
</evidence>
<dbReference type="PROSITE" id="PS00122">
    <property type="entry name" value="CARBOXYLESTERASE_B_1"/>
    <property type="match status" value="1"/>
</dbReference>
<evidence type="ECO:0000256" key="3">
    <source>
        <dbReference type="RuleBase" id="RU361235"/>
    </source>
</evidence>
<feature type="domain" description="Carboxylesterase type B" evidence="5">
    <location>
        <begin position="17"/>
        <end position="477"/>
    </location>
</feature>
<dbReference type="PANTHER" id="PTHR43918:SF4">
    <property type="entry name" value="CARBOXYLIC ESTER HYDROLASE"/>
    <property type="match status" value="1"/>
</dbReference>
<comment type="similarity">
    <text evidence="1 3">Belongs to the type-B carboxylesterase/lipase family.</text>
</comment>
<evidence type="ECO:0000259" key="5">
    <source>
        <dbReference type="Pfam" id="PF00135"/>
    </source>
</evidence>
<accession>A0A0F7ZTZ3</accession>
<dbReference type="SUPFAM" id="SSF53474">
    <property type="entry name" value="alpha/beta-Hydrolases"/>
    <property type="match status" value="1"/>
</dbReference>
<protein>
    <recommendedName>
        <fullName evidence="3">Carboxylic ester hydrolase</fullName>
        <ecNumber evidence="3">3.1.1.-</ecNumber>
    </recommendedName>
</protein>
<sequence>MQFALLPFALAAAASEAPTVTIDSGPIYGVATNLPNAIGPVNKFLGVPYAAPPERFSLPKRSVPWTSPRNSTAFQASCTQLLATSDVGPELDTLGDLFNSHAPESEDCLYINAFTPASAGPEDGRPVVVFIPGGGFQLGSGLLDLSGFAGYEDVVAFTFNYRTNIFGFPNTKELPVGERNLGLHDQRFALEWVQTNAKAFGGDPKKVTIWGESAGSLSVDAHMHNYADAQSPPFRASIMSSGQMSFGFLAGTGTADDTRGWETLAGAVGCTADDKLACMRNVSAKALIEGLVKTNATAVPIIDNVTVSATRAADWRQGRIVKVPVMMSTLAEEGRALISRNITMDEFFKVYLPEPLVNTTKREAILSFYRGKPTLKTDFDVAAAIYTDFIWQCPQQIVANISASIGVPVWRSYINASISDLLPEKFRFLGKFHGGDLILLFGSPSFEDNSSGLRYTPQLYTFAKYLRGVIGSFVRNPRGGPGWPAVGSAYAPFDVVALGDVGNEKSAGASPVDQALLDADCAIFSDILRSME</sequence>
<dbReference type="InterPro" id="IPR002018">
    <property type="entry name" value="CarbesteraseB"/>
</dbReference>
<feature type="signal peptide" evidence="4">
    <location>
        <begin position="1"/>
        <end position="15"/>
    </location>
</feature>
<evidence type="ECO:0000256" key="1">
    <source>
        <dbReference type="ARBA" id="ARBA00005964"/>
    </source>
</evidence>
<dbReference type="EMBL" id="KQ030530">
    <property type="protein sequence ID" value="KJZ73963.1"/>
    <property type="molecule type" value="Genomic_DNA"/>
</dbReference>
<dbReference type="AlphaFoldDB" id="A0A0F7ZTZ3"/>
<dbReference type="Proteomes" id="UP000054481">
    <property type="component" value="Unassembled WGS sequence"/>
</dbReference>
<dbReference type="InterPro" id="IPR019826">
    <property type="entry name" value="Carboxylesterase_B_AS"/>
</dbReference>
<dbReference type="PANTHER" id="PTHR43918">
    <property type="entry name" value="ACETYLCHOLINESTERASE"/>
    <property type="match status" value="1"/>
</dbReference>
<dbReference type="EC" id="3.1.1.-" evidence="3"/>
<keyword evidence="2 3" id="KW-0378">Hydrolase</keyword>
<proteinExistence type="inferred from homology"/>
<dbReference type="InterPro" id="IPR050654">
    <property type="entry name" value="AChE-related_enzymes"/>
</dbReference>
<dbReference type="InterPro" id="IPR029058">
    <property type="entry name" value="AB_hydrolase_fold"/>
</dbReference>
<dbReference type="Gene3D" id="3.40.50.1820">
    <property type="entry name" value="alpha/beta hydrolase"/>
    <property type="match status" value="1"/>
</dbReference>
<evidence type="ECO:0000256" key="4">
    <source>
        <dbReference type="SAM" id="SignalP"/>
    </source>
</evidence>
<evidence type="ECO:0000256" key="2">
    <source>
        <dbReference type="ARBA" id="ARBA00022801"/>
    </source>
</evidence>
<keyword evidence="4" id="KW-0732">Signal</keyword>
<organism evidence="6 7">
    <name type="scientific">Hirsutella minnesotensis 3608</name>
    <dbReference type="NCBI Taxonomy" id="1043627"/>
    <lineage>
        <taxon>Eukaryota</taxon>
        <taxon>Fungi</taxon>
        <taxon>Dikarya</taxon>
        <taxon>Ascomycota</taxon>
        <taxon>Pezizomycotina</taxon>
        <taxon>Sordariomycetes</taxon>
        <taxon>Hypocreomycetidae</taxon>
        <taxon>Hypocreales</taxon>
        <taxon>Ophiocordycipitaceae</taxon>
        <taxon>Hirsutella</taxon>
    </lineage>
</organism>